<gene>
    <name evidence="1" type="ORF">NBH00_05555</name>
</gene>
<name>A0ABY5DUI9_9ACTN</name>
<reference evidence="1 2" key="1">
    <citation type="submission" date="2022-06" db="EMBL/GenBank/DDBJ databases">
        <title>Paraconexibacter antarcticus.</title>
        <authorList>
            <person name="Kim C.S."/>
        </authorList>
    </citation>
    <scope>NUCLEOTIDE SEQUENCE [LARGE SCALE GENOMIC DNA]</scope>
    <source>
        <strain evidence="1 2">02-257</strain>
    </source>
</reference>
<accession>A0ABY5DUI9</accession>
<dbReference type="Proteomes" id="UP001056035">
    <property type="component" value="Chromosome"/>
</dbReference>
<dbReference type="RefSeq" id="WP_254572355.1">
    <property type="nucleotide sequence ID" value="NZ_CP098502.1"/>
</dbReference>
<organism evidence="1 2">
    <name type="scientific">Paraconexibacter antarcticus</name>
    <dbReference type="NCBI Taxonomy" id="2949664"/>
    <lineage>
        <taxon>Bacteria</taxon>
        <taxon>Bacillati</taxon>
        <taxon>Actinomycetota</taxon>
        <taxon>Thermoleophilia</taxon>
        <taxon>Solirubrobacterales</taxon>
        <taxon>Paraconexibacteraceae</taxon>
        <taxon>Paraconexibacter</taxon>
    </lineage>
</organism>
<evidence type="ECO:0000313" key="2">
    <source>
        <dbReference type="Proteomes" id="UP001056035"/>
    </source>
</evidence>
<sequence>MKDMRLVPAGLYAYGSEQLAQGLWMLVSPGTFFTALGPFGARNDHYTRDVATWSLALGVVCLLVARRPSPARAAVLLLAGLQAALHTVNHVADADLAHPGWVGVFDAVALGLLAASLLRLWRVSATPPAEVTS</sequence>
<dbReference type="EMBL" id="CP098502">
    <property type="protein sequence ID" value="UTI65676.1"/>
    <property type="molecule type" value="Genomic_DNA"/>
</dbReference>
<protein>
    <submittedName>
        <fullName evidence="1">Uncharacterized protein</fullName>
    </submittedName>
</protein>
<evidence type="ECO:0000313" key="1">
    <source>
        <dbReference type="EMBL" id="UTI65676.1"/>
    </source>
</evidence>
<proteinExistence type="predicted"/>
<keyword evidence="2" id="KW-1185">Reference proteome</keyword>